<dbReference type="Gene3D" id="3.30.70.20">
    <property type="match status" value="1"/>
</dbReference>
<evidence type="ECO:0000256" key="2">
    <source>
        <dbReference type="ARBA" id="ARBA00022723"/>
    </source>
</evidence>
<dbReference type="eggNOG" id="COG3383">
    <property type="taxonomic scope" value="Bacteria"/>
</dbReference>
<evidence type="ECO:0000256" key="4">
    <source>
        <dbReference type="ARBA" id="ARBA00023002"/>
    </source>
</evidence>
<dbReference type="GO" id="GO:0022904">
    <property type="term" value="P:respiratory electron transport chain"/>
    <property type="evidence" value="ECO:0007669"/>
    <property type="project" value="TreeGrafter"/>
</dbReference>
<evidence type="ECO:0000259" key="9">
    <source>
        <dbReference type="PROSITE" id="PS51669"/>
    </source>
</evidence>
<dbReference type="InterPro" id="IPR017900">
    <property type="entry name" value="4Fe4S_Fe_S_CS"/>
</dbReference>
<keyword evidence="6" id="KW-0411">Iron-sulfur</keyword>
<dbReference type="PROSITE" id="PS00198">
    <property type="entry name" value="4FE4S_FER_1"/>
    <property type="match status" value="1"/>
</dbReference>
<sequence>MPSGNTFQINGQDLPFQEGMTILDAARMHNIFIPTMCHLPGAPPTGACRLCVVEVQGARNLAASCVTPAQRDMQINTESPRVVNSRRLNLQLLLAMGEHDCLLCPSSGQCVLQDLAYRYQINPKRFTPRGVLHRTEAVNPFILRDFSKCVLCGRCVQACCDIQVNNAISHAYRGIKSKIAAAGDRPLKESDCVFCGECMQACPVGSIIPVDSRQSPRIWETHKVKTTCGYCGVGCQMYLHHRDGVLYRVEGDIQSPPNYGSLCVKGRFGFGFVNSSSRLQTPLIRENGNLRPTGWEEALDLVHERLENIRMSHGPDALGLFASARTTNEDSYVAQKFARAVLGTNNIDHCARL</sequence>
<proteinExistence type="predicted"/>
<reference evidence="11" key="1">
    <citation type="submission" date="2010-05" db="EMBL/GenBank/DDBJ databases">
        <title>The draft genome of Desulfonatronospira thiodismutans ASO3-1.</title>
        <authorList>
            <consortium name="US DOE Joint Genome Institute (JGI-PGF)"/>
            <person name="Lucas S."/>
            <person name="Copeland A."/>
            <person name="Lapidus A."/>
            <person name="Cheng J.-F."/>
            <person name="Bruce D."/>
            <person name="Goodwin L."/>
            <person name="Pitluck S."/>
            <person name="Chertkov O."/>
            <person name="Brettin T."/>
            <person name="Detter J.C."/>
            <person name="Han C."/>
            <person name="Land M.L."/>
            <person name="Hauser L."/>
            <person name="Kyrpides N."/>
            <person name="Mikhailova N."/>
            <person name="Muyzer G."/>
            <person name="Woyke T."/>
        </authorList>
    </citation>
    <scope>NUCLEOTIDE SEQUENCE [LARGE SCALE GENOMIC DNA]</scope>
    <source>
        <strain evidence="11">ASO3-1</strain>
    </source>
</reference>
<evidence type="ECO:0000313" key="12">
    <source>
        <dbReference type="Proteomes" id="UP000005496"/>
    </source>
</evidence>
<keyword evidence="5" id="KW-0408">Iron</keyword>
<dbReference type="Pfam" id="PF12838">
    <property type="entry name" value="Fer4_7"/>
    <property type="match status" value="1"/>
</dbReference>
<evidence type="ECO:0000259" key="8">
    <source>
        <dbReference type="PROSITE" id="PS51379"/>
    </source>
</evidence>
<feature type="domain" description="4Fe-4S ferredoxin-type" evidence="8">
    <location>
        <begin position="183"/>
        <end position="212"/>
    </location>
</feature>
<feature type="domain" description="4Fe-4S His(Cys)3-ligated-type" evidence="10">
    <location>
        <begin position="81"/>
        <end position="120"/>
    </location>
</feature>
<keyword evidence="3" id="KW-0677">Repeat</keyword>
<feature type="domain" description="4Fe-4S Mo/W bis-MGD-type" evidence="9">
    <location>
        <begin position="221"/>
        <end position="277"/>
    </location>
</feature>
<dbReference type="PANTHER" id="PTHR43105">
    <property type="entry name" value="RESPIRATORY NITRATE REDUCTASE"/>
    <property type="match status" value="1"/>
</dbReference>
<dbReference type="InterPro" id="IPR017896">
    <property type="entry name" value="4Fe4S_Fe-S-bd"/>
</dbReference>
<dbReference type="Pfam" id="PF13510">
    <property type="entry name" value="Fer2_4"/>
    <property type="match status" value="1"/>
</dbReference>
<dbReference type="PROSITE" id="PS51085">
    <property type="entry name" value="2FE2S_FER_2"/>
    <property type="match status" value="1"/>
</dbReference>
<dbReference type="CDD" id="cd00207">
    <property type="entry name" value="fer2"/>
    <property type="match status" value="1"/>
</dbReference>
<dbReference type="AlphaFoldDB" id="D6SMG1"/>
<comment type="caution">
    <text evidence="11">The sequence shown here is derived from an EMBL/GenBank/DDBJ whole genome shotgun (WGS) entry which is preliminary data.</text>
</comment>
<protein>
    <submittedName>
        <fullName evidence="11">Molybdopterin oxidoreductase</fullName>
    </submittedName>
</protein>
<evidence type="ECO:0000256" key="3">
    <source>
        <dbReference type="ARBA" id="ARBA00022737"/>
    </source>
</evidence>
<dbReference type="SUPFAM" id="SSF53706">
    <property type="entry name" value="Formate dehydrogenase/DMSO reductase, domains 1-3"/>
    <property type="match status" value="1"/>
</dbReference>
<dbReference type="FunFam" id="3.30.70.20:FF:000035">
    <property type="entry name" value="Iron hydrogenase 1"/>
    <property type="match status" value="1"/>
</dbReference>
<dbReference type="EMBL" id="ACJN02000001">
    <property type="protein sequence ID" value="EFI35872.1"/>
    <property type="molecule type" value="Genomic_DNA"/>
</dbReference>
<dbReference type="SUPFAM" id="SSF54862">
    <property type="entry name" value="4Fe-4S ferredoxins"/>
    <property type="match status" value="1"/>
</dbReference>
<keyword evidence="2" id="KW-0479">Metal-binding</keyword>
<dbReference type="GO" id="GO:0016020">
    <property type="term" value="C:membrane"/>
    <property type="evidence" value="ECO:0007669"/>
    <property type="project" value="TreeGrafter"/>
</dbReference>
<name>D6SMG1_9BACT</name>
<evidence type="ECO:0000256" key="1">
    <source>
        <dbReference type="ARBA" id="ARBA00022485"/>
    </source>
</evidence>
<evidence type="ECO:0000259" key="7">
    <source>
        <dbReference type="PROSITE" id="PS51085"/>
    </source>
</evidence>
<evidence type="ECO:0000313" key="11">
    <source>
        <dbReference type="EMBL" id="EFI35872.1"/>
    </source>
</evidence>
<dbReference type="Gene3D" id="3.10.20.740">
    <property type="match status" value="1"/>
</dbReference>
<feature type="domain" description="2Fe-2S ferredoxin-type" evidence="7">
    <location>
        <begin position="3"/>
        <end position="81"/>
    </location>
</feature>
<keyword evidence="4" id="KW-0560">Oxidoreductase</keyword>
<dbReference type="Gene3D" id="3.40.50.740">
    <property type="match status" value="1"/>
</dbReference>
<dbReference type="Gene3D" id="2.20.25.90">
    <property type="entry name" value="ADC-like domains"/>
    <property type="match status" value="1"/>
</dbReference>
<dbReference type="GO" id="GO:0051539">
    <property type="term" value="F:4 iron, 4 sulfur cluster binding"/>
    <property type="evidence" value="ECO:0007669"/>
    <property type="project" value="UniProtKB-KW"/>
</dbReference>
<organism evidence="11 12">
    <name type="scientific">Desulfonatronospira thiodismutans ASO3-1</name>
    <dbReference type="NCBI Taxonomy" id="555779"/>
    <lineage>
        <taxon>Bacteria</taxon>
        <taxon>Pseudomonadati</taxon>
        <taxon>Thermodesulfobacteriota</taxon>
        <taxon>Desulfovibrionia</taxon>
        <taxon>Desulfovibrionales</taxon>
        <taxon>Desulfonatronovibrionaceae</taxon>
        <taxon>Desulfonatronospira</taxon>
    </lineage>
</organism>
<dbReference type="PROSITE" id="PS51669">
    <property type="entry name" value="4FE4S_MOW_BIS_MGD"/>
    <property type="match status" value="1"/>
</dbReference>
<keyword evidence="12" id="KW-1185">Reference proteome</keyword>
<dbReference type="PROSITE" id="PS51839">
    <property type="entry name" value="4FE4S_HC3"/>
    <property type="match status" value="1"/>
</dbReference>
<evidence type="ECO:0000256" key="6">
    <source>
        <dbReference type="ARBA" id="ARBA00023014"/>
    </source>
</evidence>
<dbReference type="SMART" id="SM00926">
    <property type="entry name" value="Molybdop_Fe4S4"/>
    <property type="match status" value="1"/>
</dbReference>
<accession>D6SMG1</accession>
<dbReference type="GO" id="GO:0003954">
    <property type="term" value="F:NADH dehydrogenase activity"/>
    <property type="evidence" value="ECO:0007669"/>
    <property type="project" value="TreeGrafter"/>
</dbReference>
<evidence type="ECO:0000256" key="5">
    <source>
        <dbReference type="ARBA" id="ARBA00023004"/>
    </source>
</evidence>
<dbReference type="PROSITE" id="PS00551">
    <property type="entry name" value="MOLYBDOPTERIN_PROK_1"/>
    <property type="match status" value="1"/>
</dbReference>
<keyword evidence="1" id="KW-0004">4Fe-4S</keyword>
<dbReference type="InterPro" id="IPR050123">
    <property type="entry name" value="Prok_molybdopt-oxidoreductase"/>
</dbReference>
<dbReference type="Proteomes" id="UP000005496">
    <property type="component" value="Unassembled WGS sequence"/>
</dbReference>
<dbReference type="Pfam" id="PF00384">
    <property type="entry name" value="Molybdopterin"/>
    <property type="match status" value="1"/>
</dbReference>
<dbReference type="InterPro" id="IPR006656">
    <property type="entry name" value="Mopterin_OxRdtase"/>
</dbReference>
<dbReference type="InterPro" id="IPR001041">
    <property type="entry name" value="2Fe-2S_ferredoxin-type"/>
</dbReference>
<dbReference type="InterPro" id="IPR027467">
    <property type="entry name" value="MopterinOxRdtase_cofactor_BS"/>
</dbReference>
<dbReference type="InterPro" id="IPR036010">
    <property type="entry name" value="2Fe-2S_ferredoxin-like_sf"/>
</dbReference>
<dbReference type="PROSITE" id="PS51379">
    <property type="entry name" value="4FE4S_FER_2"/>
    <property type="match status" value="2"/>
</dbReference>
<dbReference type="PANTHER" id="PTHR43105:SF14">
    <property type="entry name" value="FORMATE DEHYDROGENASE H"/>
    <property type="match status" value="1"/>
</dbReference>
<dbReference type="SMART" id="SM00929">
    <property type="entry name" value="NADH-G_4Fe-4S_3"/>
    <property type="match status" value="1"/>
</dbReference>
<dbReference type="InterPro" id="IPR006963">
    <property type="entry name" value="Mopterin_OxRdtase_4Fe-4S_dom"/>
</dbReference>
<dbReference type="Pfam" id="PF04879">
    <property type="entry name" value="Molybdop_Fe4S4"/>
    <property type="match status" value="1"/>
</dbReference>
<evidence type="ECO:0000259" key="10">
    <source>
        <dbReference type="PROSITE" id="PS51839"/>
    </source>
</evidence>
<dbReference type="Pfam" id="PF10588">
    <property type="entry name" value="NADH-G_4Fe-4S_3"/>
    <property type="match status" value="1"/>
</dbReference>
<feature type="domain" description="4Fe-4S ferredoxin-type" evidence="8">
    <location>
        <begin position="140"/>
        <end position="159"/>
    </location>
</feature>
<gene>
    <name evidence="11" type="ORF">Dthio_PD3311</name>
</gene>
<dbReference type="SUPFAM" id="SSF54292">
    <property type="entry name" value="2Fe-2S ferredoxin-like"/>
    <property type="match status" value="1"/>
</dbReference>
<dbReference type="GO" id="GO:0046872">
    <property type="term" value="F:metal ion binding"/>
    <property type="evidence" value="ECO:0007669"/>
    <property type="project" value="UniProtKB-KW"/>
</dbReference>
<dbReference type="InterPro" id="IPR019574">
    <property type="entry name" value="NADH_UbQ_OxRdtase_Gsu_4Fe4S-bd"/>
</dbReference>